<keyword evidence="1" id="KW-1133">Transmembrane helix</keyword>
<proteinExistence type="predicted"/>
<feature type="transmembrane region" description="Helical" evidence="1">
    <location>
        <begin position="6"/>
        <end position="24"/>
    </location>
</feature>
<sequence length="138" mass="15413">MIKPALVYGVFILLVTSFSFFAVLMGRNQITFKESIGRFGSMLIPFTAMLAISLLFILMNSGEFSFYFLLAGFAGSILLVPPLFISSYFRKTSTGLDPLYGSLIVYILTGILFKVMGEMMFETISKSLEQIVTFFGLF</sequence>
<dbReference type="Proteomes" id="UP000215059">
    <property type="component" value="Unassembled WGS sequence"/>
</dbReference>
<comment type="caution">
    <text evidence="2">The sequence shown here is derived from an EMBL/GenBank/DDBJ whole genome shotgun (WGS) entry which is preliminary data.</text>
</comment>
<dbReference type="EMBL" id="NOII01000035">
    <property type="protein sequence ID" value="OYD56183.1"/>
    <property type="molecule type" value="Genomic_DNA"/>
</dbReference>
<name>A0A235F502_9BACL</name>
<dbReference type="OrthoDB" id="2448863at2"/>
<accession>A0A235F502</accession>
<feature type="transmembrane region" description="Helical" evidence="1">
    <location>
        <begin position="36"/>
        <end position="58"/>
    </location>
</feature>
<protein>
    <submittedName>
        <fullName evidence="2">Uncharacterized protein</fullName>
    </submittedName>
</protein>
<keyword evidence="1" id="KW-0472">Membrane</keyword>
<evidence type="ECO:0000313" key="3">
    <source>
        <dbReference type="Proteomes" id="UP000215059"/>
    </source>
</evidence>
<dbReference type="AlphaFoldDB" id="A0A235F502"/>
<gene>
    <name evidence="2" type="ORF">CGZ90_18875</name>
</gene>
<keyword evidence="1" id="KW-0812">Transmembrane</keyword>
<evidence type="ECO:0000313" key="2">
    <source>
        <dbReference type="EMBL" id="OYD56183.1"/>
    </source>
</evidence>
<keyword evidence="3" id="KW-1185">Reference proteome</keyword>
<organism evidence="2 3">
    <name type="scientific">Fictibacillus aquaticus</name>
    <dbReference type="NCBI Taxonomy" id="2021314"/>
    <lineage>
        <taxon>Bacteria</taxon>
        <taxon>Bacillati</taxon>
        <taxon>Bacillota</taxon>
        <taxon>Bacilli</taxon>
        <taxon>Bacillales</taxon>
        <taxon>Fictibacillaceae</taxon>
        <taxon>Fictibacillus</taxon>
    </lineage>
</organism>
<dbReference type="RefSeq" id="WP_094254062.1">
    <property type="nucleotide sequence ID" value="NZ_NOII01000035.1"/>
</dbReference>
<reference evidence="2 3" key="1">
    <citation type="submission" date="2017-07" db="EMBL/GenBank/DDBJ databases">
        <title>Fictibacillus sp. nov. GDSW-R2A3 Genome sequencing and assembly.</title>
        <authorList>
            <person name="Mayilraj S."/>
        </authorList>
    </citation>
    <scope>NUCLEOTIDE SEQUENCE [LARGE SCALE GENOMIC DNA]</scope>
    <source>
        <strain evidence="2 3">GDSW-R2A3</strain>
    </source>
</reference>
<feature type="transmembrane region" description="Helical" evidence="1">
    <location>
        <begin position="64"/>
        <end position="86"/>
    </location>
</feature>
<evidence type="ECO:0000256" key="1">
    <source>
        <dbReference type="SAM" id="Phobius"/>
    </source>
</evidence>
<feature type="transmembrane region" description="Helical" evidence="1">
    <location>
        <begin position="98"/>
        <end position="117"/>
    </location>
</feature>